<keyword evidence="3" id="KW-1185">Reference proteome</keyword>
<organism evidence="2 3">
    <name type="scientific">Acer negundo</name>
    <name type="common">Box elder</name>
    <dbReference type="NCBI Taxonomy" id="4023"/>
    <lineage>
        <taxon>Eukaryota</taxon>
        <taxon>Viridiplantae</taxon>
        <taxon>Streptophyta</taxon>
        <taxon>Embryophyta</taxon>
        <taxon>Tracheophyta</taxon>
        <taxon>Spermatophyta</taxon>
        <taxon>Magnoliopsida</taxon>
        <taxon>eudicotyledons</taxon>
        <taxon>Gunneridae</taxon>
        <taxon>Pentapetalae</taxon>
        <taxon>rosids</taxon>
        <taxon>malvids</taxon>
        <taxon>Sapindales</taxon>
        <taxon>Sapindaceae</taxon>
        <taxon>Hippocastanoideae</taxon>
        <taxon>Acereae</taxon>
        <taxon>Acer</taxon>
    </lineage>
</organism>
<reference evidence="2" key="1">
    <citation type="journal article" date="2022" name="Plant J.">
        <title>Strategies of tolerance reflected in two North American maple genomes.</title>
        <authorList>
            <person name="McEvoy S.L."/>
            <person name="Sezen U.U."/>
            <person name="Trouern-Trend A."/>
            <person name="McMahon S.M."/>
            <person name="Schaberg P.G."/>
            <person name="Yang J."/>
            <person name="Wegrzyn J.L."/>
            <person name="Swenson N.G."/>
        </authorList>
    </citation>
    <scope>NUCLEOTIDE SEQUENCE</scope>
    <source>
        <strain evidence="2">91603</strain>
    </source>
</reference>
<keyword evidence="1" id="KW-0472">Membrane</keyword>
<evidence type="ECO:0000256" key="1">
    <source>
        <dbReference type="SAM" id="Phobius"/>
    </source>
</evidence>
<keyword evidence="1" id="KW-1133">Transmembrane helix</keyword>
<sequence>MLILCGTILPPPPPAPARISKFSSRISDSRISYPSISMFVSRPVKRRKAIFPMSSLLAPKDPKDSEDSEEDKYTAEEESTIVSFVEKVMQKIPKEMQVFLVTLLCGGAGAYVLIYLRLRFNDLTAGAYIRGKSEKGKVVLEGEIIEVGLFSTTLLDCNNKIVTISNLAFEGEGLTISKYKYWKVTVTLTLKTFKKERLNRMIWAIRSRLKGVNYGITIIGFNKLTDLNKELLADLNVALRKICGVKEKSK</sequence>
<name>A0AAD5J143_ACENE</name>
<accession>A0AAD5J143</accession>
<dbReference type="Proteomes" id="UP001064489">
    <property type="component" value="Chromosome 4"/>
</dbReference>
<gene>
    <name evidence="2" type="ORF">LWI28_024748</name>
</gene>
<reference evidence="2" key="2">
    <citation type="submission" date="2023-02" db="EMBL/GenBank/DDBJ databases">
        <authorList>
            <person name="Swenson N.G."/>
            <person name="Wegrzyn J.L."/>
            <person name="Mcevoy S.L."/>
        </authorList>
    </citation>
    <scope>NUCLEOTIDE SEQUENCE</scope>
    <source>
        <strain evidence="2">91603</strain>
        <tissue evidence="2">Leaf</tissue>
    </source>
</reference>
<evidence type="ECO:0000313" key="2">
    <source>
        <dbReference type="EMBL" id="KAI9182374.1"/>
    </source>
</evidence>
<feature type="transmembrane region" description="Helical" evidence="1">
    <location>
        <begin position="96"/>
        <end position="116"/>
    </location>
</feature>
<dbReference type="EMBL" id="JAJSOW010000101">
    <property type="protein sequence ID" value="KAI9182374.1"/>
    <property type="molecule type" value="Genomic_DNA"/>
</dbReference>
<proteinExistence type="predicted"/>
<dbReference type="AlphaFoldDB" id="A0AAD5J143"/>
<protein>
    <submittedName>
        <fullName evidence="2">Uncharacterized protein</fullName>
    </submittedName>
</protein>
<keyword evidence="1" id="KW-0812">Transmembrane</keyword>
<evidence type="ECO:0000313" key="3">
    <source>
        <dbReference type="Proteomes" id="UP001064489"/>
    </source>
</evidence>
<comment type="caution">
    <text evidence="2">The sequence shown here is derived from an EMBL/GenBank/DDBJ whole genome shotgun (WGS) entry which is preliminary data.</text>
</comment>